<protein>
    <submittedName>
        <fullName evidence="7">Inner membrane protein YhjD</fullName>
    </submittedName>
</protein>
<dbReference type="Pfam" id="PF03631">
    <property type="entry name" value="Virul_fac_BrkB"/>
    <property type="match status" value="1"/>
</dbReference>
<accession>A0ABN1N896</accession>
<feature type="transmembrane region" description="Helical" evidence="6">
    <location>
        <begin position="262"/>
        <end position="281"/>
    </location>
</feature>
<keyword evidence="5 6" id="KW-0472">Membrane</keyword>
<evidence type="ECO:0000256" key="2">
    <source>
        <dbReference type="ARBA" id="ARBA00022475"/>
    </source>
</evidence>
<comment type="subcellular location">
    <subcellularLocation>
        <location evidence="1">Cell membrane</location>
        <topology evidence="1">Multi-pass membrane protein</topology>
    </subcellularLocation>
</comment>
<sequence length="299" mass="32269">MSRSSPAASLQAVVTELRVRHDWFDHLVRAGARYHERRGNHFAAAITFFSILNVVPLLMIAYATAGYVLVLNPALLAALDAALARAVPPELSDTVDPVVDAAIEQRNTVAGLGLLAALWAGTWWMFNLREAVSAQWAIPPRSAVSLWRLLSDVAALAGLWFAVIGSLAISAVGTSLGETVLWALGWPAADWSQFTRGGLALLLSLAADWLILFWVLTRLPRTRRRIHGAGRAALLGAIGLEVLKQGLAIYLSRITGSPGGTIFGTVFGLLVFAYLVSRFVLFMTAWAATARENWCGLTP</sequence>
<evidence type="ECO:0000256" key="3">
    <source>
        <dbReference type="ARBA" id="ARBA00022692"/>
    </source>
</evidence>
<dbReference type="InterPro" id="IPR017039">
    <property type="entry name" value="Virul_fac_BrkB"/>
</dbReference>
<dbReference type="PIRSF" id="PIRSF035875">
    <property type="entry name" value="RNase_BN"/>
    <property type="match status" value="1"/>
</dbReference>
<feature type="transmembrane region" description="Helical" evidence="6">
    <location>
        <begin position="109"/>
        <end position="128"/>
    </location>
</feature>
<feature type="transmembrane region" description="Helical" evidence="6">
    <location>
        <begin position="149"/>
        <end position="174"/>
    </location>
</feature>
<keyword evidence="3 6" id="KW-0812">Transmembrane</keyword>
<evidence type="ECO:0000313" key="7">
    <source>
        <dbReference type="EMBL" id="GAA0896889.1"/>
    </source>
</evidence>
<feature type="transmembrane region" description="Helical" evidence="6">
    <location>
        <begin position="228"/>
        <end position="250"/>
    </location>
</feature>
<evidence type="ECO:0000256" key="4">
    <source>
        <dbReference type="ARBA" id="ARBA00022989"/>
    </source>
</evidence>
<evidence type="ECO:0000256" key="5">
    <source>
        <dbReference type="ARBA" id="ARBA00023136"/>
    </source>
</evidence>
<name>A0ABN1N896_9PSEU</name>
<keyword evidence="4 6" id="KW-1133">Transmembrane helix</keyword>
<comment type="caution">
    <text evidence="7">The sequence shown here is derived from an EMBL/GenBank/DDBJ whole genome shotgun (WGS) entry which is preliminary data.</text>
</comment>
<reference evidence="7 8" key="1">
    <citation type="journal article" date="2019" name="Int. J. Syst. Evol. Microbiol.">
        <title>The Global Catalogue of Microorganisms (GCM) 10K type strain sequencing project: providing services to taxonomists for standard genome sequencing and annotation.</title>
        <authorList>
            <consortium name="The Broad Institute Genomics Platform"/>
            <consortium name="The Broad Institute Genome Sequencing Center for Infectious Disease"/>
            <person name="Wu L."/>
            <person name="Ma J."/>
        </authorList>
    </citation>
    <scope>NUCLEOTIDE SEQUENCE [LARGE SCALE GENOMIC DNA]</scope>
    <source>
        <strain evidence="7 8">JCM 11117</strain>
    </source>
</reference>
<feature type="transmembrane region" description="Helical" evidence="6">
    <location>
        <begin position="194"/>
        <end position="216"/>
    </location>
</feature>
<dbReference type="RefSeq" id="WP_343944646.1">
    <property type="nucleotide sequence ID" value="NZ_BAAAHP010000177.1"/>
</dbReference>
<keyword evidence="2" id="KW-1003">Cell membrane</keyword>
<keyword evidence="8" id="KW-1185">Reference proteome</keyword>
<organism evidence="7 8">
    <name type="scientific">Pseudonocardia zijingensis</name>
    <dbReference type="NCBI Taxonomy" id="153376"/>
    <lineage>
        <taxon>Bacteria</taxon>
        <taxon>Bacillati</taxon>
        <taxon>Actinomycetota</taxon>
        <taxon>Actinomycetes</taxon>
        <taxon>Pseudonocardiales</taxon>
        <taxon>Pseudonocardiaceae</taxon>
        <taxon>Pseudonocardia</taxon>
    </lineage>
</organism>
<dbReference type="EMBL" id="BAAAHP010000177">
    <property type="protein sequence ID" value="GAA0896889.1"/>
    <property type="molecule type" value="Genomic_DNA"/>
</dbReference>
<evidence type="ECO:0000313" key="8">
    <source>
        <dbReference type="Proteomes" id="UP001499967"/>
    </source>
</evidence>
<feature type="transmembrane region" description="Helical" evidence="6">
    <location>
        <begin position="42"/>
        <end position="70"/>
    </location>
</feature>
<evidence type="ECO:0000256" key="6">
    <source>
        <dbReference type="SAM" id="Phobius"/>
    </source>
</evidence>
<proteinExistence type="predicted"/>
<gene>
    <name evidence="7" type="primary">yhjD_2</name>
    <name evidence="7" type="ORF">GCM10009559_56460</name>
</gene>
<dbReference type="Proteomes" id="UP001499967">
    <property type="component" value="Unassembled WGS sequence"/>
</dbReference>
<dbReference type="PANTHER" id="PTHR30213:SF1">
    <property type="entry name" value="INNER MEMBRANE PROTEIN YHJD"/>
    <property type="match status" value="1"/>
</dbReference>
<evidence type="ECO:0000256" key="1">
    <source>
        <dbReference type="ARBA" id="ARBA00004651"/>
    </source>
</evidence>
<dbReference type="PANTHER" id="PTHR30213">
    <property type="entry name" value="INNER MEMBRANE PROTEIN YHJD"/>
    <property type="match status" value="1"/>
</dbReference>